<dbReference type="Proteomes" id="UP000289555">
    <property type="component" value="Chromosome"/>
</dbReference>
<sequence>MNTSTLHDLPVEERLHLVEELWDSIAADQSALHLSEAQRYELDRRLEAYELDRDPGRPAEDVVADIRKRL</sequence>
<organism evidence="1 2">
    <name type="scientific">Vreelandella olivaria</name>
    <dbReference type="NCBI Taxonomy" id="390919"/>
    <lineage>
        <taxon>Bacteria</taxon>
        <taxon>Pseudomonadati</taxon>
        <taxon>Pseudomonadota</taxon>
        <taxon>Gammaproteobacteria</taxon>
        <taxon>Oceanospirillales</taxon>
        <taxon>Halomonadaceae</taxon>
        <taxon>Vreelandella</taxon>
    </lineage>
</organism>
<dbReference type="InterPro" id="IPR013406">
    <property type="entry name" value="CHP02574_addiction_mod"/>
</dbReference>
<dbReference type="Pfam" id="PF09720">
    <property type="entry name" value="Unstab_antitox"/>
    <property type="match status" value="1"/>
</dbReference>
<evidence type="ECO:0000313" key="1">
    <source>
        <dbReference type="EMBL" id="BBI52528.1"/>
    </source>
</evidence>
<evidence type="ECO:0000313" key="2">
    <source>
        <dbReference type="Proteomes" id="UP000289555"/>
    </source>
</evidence>
<dbReference type="EMBL" id="AP019416">
    <property type="protein sequence ID" value="BBI52528.1"/>
    <property type="molecule type" value="Genomic_DNA"/>
</dbReference>
<keyword evidence="2" id="KW-1185">Reference proteome</keyword>
<gene>
    <name evidence="1" type="ORF">HORIV_49490</name>
</gene>
<accession>A0ABM7GPA7</accession>
<reference evidence="2" key="1">
    <citation type="journal article" date="2019" name="Microbiol. Resour. Announc.">
        <title>Complete Genome Sequence of Halomonas olivaria, a Moderately Halophilic Bacterium Isolated from Olive Processing Effluents, Obtained by Nanopore Sequencing.</title>
        <authorList>
            <person name="Nagata S."/>
            <person name="Ii K.M."/>
            <person name="Tsukimi T."/>
            <person name="Miura M.C."/>
            <person name="Galipon J."/>
            <person name="Arakawa K."/>
        </authorList>
    </citation>
    <scope>NUCLEOTIDE SEQUENCE [LARGE SCALE GENOMIC DNA]</scope>
    <source>
        <strain evidence="2">TYRC17</strain>
    </source>
</reference>
<dbReference type="NCBIfam" id="TIGR02574">
    <property type="entry name" value="stabl_TIGR02574"/>
    <property type="match status" value="1"/>
</dbReference>
<protein>
    <submittedName>
        <fullName evidence="1">Antitoxin</fullName>
    </submittedName>
</protein>
<name>A0ABM7GPA7_9GAMM</name>
<proteinExistence type="predicted"/>